<protein>
    <recommendedName>
        <fullName evidence="3">Nidogen G2 beta-barrel domain-containing protein</fullName>
    </recommendedName>
</protein>
<organism evidence="1 2">
    <name type="scientific">Aptenodytes forsteri</name>
    <name type="common">Emperor penguin</name>
    <dbReference type="NCBI Taxonomy" id="9233"/>
    <lineage>
        <taxon>Eukaryota</taxon>
        <taxon>Metazoa</taxon>
        <taxon>Chordata</taxon>
        <taxon>Craniata</taxon>
        <taxon>Vertebrata</taxon>
        <taxon>Euteleostomi</taxon>
        <taxon>Archelosauria</taxon>
        <taxon>Archosauria</taxon>
        <taxon>Dinosauria</taxon>
        <taxon>Saurischia</taxon>
        <taxon>Theropoda</taxon>
        <taxon>Coelurosauria</taxon>
        <taxon>Aves</taxon>
        <taxon>Neognathae</taxon>
        <taxon>Neoaves</taxon>
        <taxon>Aequornithes</taxon>
        <taxon>Sphenisciformes</taxon>
        <taxon>Spheniscidae</taxon>
        <taxon>Aptenodytes</taxon>
    </lineage>
</organism>
<feature type="non-terminal residue" evidence="1">
    <location>
        <position position="47"/>
    </location>
</feature>
<feature type="non-terminal residue" evidence="1">
    <location>
        <position position="1"/>
    </location>
</feature>
<name>A0A087RBL7_APTFO</name>
<dbReference type="AlphaFoldDB" id="A0A087RBL7"/>
<evidence type="ECO:0008006" key="3">
    <source>
        <dbReference type="Google" id="ProtNLM"/>
    </source>
</evidence>
<sequence>GRFRLDIRRKLFMMRVVRHWNRLPREIVDAPSLGMFKVRLDGALSNL</sequence>
<dbReference type="Proteomes" id="UP000053286">
    <property type="component" value="Unassembled WGS sequence"/>
</dbReference>
<reference evidence="1 2" key="1">
    <citation type="submission" date="2014-04" db="EMBL/GenBank/DDBJ databases">
        <title>Genome evolution of avian class.</title>
        <authorList>
            <person name="Zhang G."/>
            <person name="Li C."/>
        </authorList>
    </citation>
    <scope>NUCLEOTIDE SEQUENCE [LARGE SCALE GENOMIC DNA]</scope>
    <source>
        <strain evidence="1">BGI_AS27</strain>
    </source>
</reference>
<accession>A0A087RBL7</accession>
<evidence type="ECO:0000313" key="2">
    <source>
        <dbReference type="Proteomes" id="UP000053286"/>
    </source>
</evidence>
<dbReference type="EMBL" id="KL226279">
    <property type="protein sequence ID" value="KFM10871.1"/>
    <property type="molecule type" value="Genomic_DNA"/>
</dbReference>
<keyword evidence="2" id="KW-1185">Reference proteome</keyword>
<evidence type="ECO:0000313" key="1">
    <source>
        <dbReference type="EMBL" id="KFM10871.1"/>
    </source>
</evidence>
<proteinExistence type="predicted"/>
<gene>
    <name evidence="1" type="ORF">AS27_13808</name>
</gene>